<dbReference type="Gene3D" id="3.40.50.450">
    <property type="match status" value="1"/>
</dbReference>
<comment type="caution">
    <text evidence="1">The sequence shown here is derived from an EMBL/GenBank/DDBJ whole genome shotgun (WGS) entry which is preliminary data.</text>
</comment>
<organism evidence="1 2">
    <name type="scientific">Stephania japonica</name>
    <dbReference type="NCBI Taxonomy" id="461633"/>
    <lineage>
        <taxon>Eukaryota</taxon>
        <taxon>Viridiplantae</taxon>
        <taxon>Streptophyta</taxon>
        <taxon>Embryophyta</taxon>
        <taxon>Tracheophyta</taxon>
        <taxon>Spermatophyta</taxon>
        <taxon>Magnoliopsida</taxon>
        <taxon>Ranunculales</taxon>
        <taxon>Menispermaceae</taxon>
        <taxon>Menispermoideae</taxon>
        <taxon>Cissampelideae</taxon>
        <taxon>Stephania</taxon>
    </lineage>
</organism>
<name>A0AAP0PBN3_9MAGN</name>
<evidence type="ECO:0000313" key="1">
    <source>
        <dbReference type="EMBL" id="KAK9138758.1"/>
    </source>
</evidence>
<sequence length="50" mass="5653">MMDSLDCDHDHEDPQNRIKFKMVCVFCGSSSGNRKVFSDATIDFGNKLGR</sequence>
<dbReference type="Proteomes" id="UP001417504">
    <property type="component" value="Unassembled WGS sequence"/>
</dbReference>
<dbReference type="AlphaFoldDB" id="A0AAP0PBN3"/>
<evidence type="ECO:0000313" key="2">
    <source>
        <dbReference type="Proteomes" id="UP001417504"/>
    </source>
</evidence>
<dbReference type="EMBL" id="JBBNAE010000003">
    <property type="protein sequence ID" value="KAK9138758.1"/>
    <property type="molecule type" value="Genomic_DNA"/>
</dbReference>
<gene>
    <name evidence="1" type="ORF">Sjap_009352</name>
</gene>
<keyword evidence="2" id="KW-1185">Reference proteome</keyword>
<protein>
    <submittedName>
        <fullName evidence="1">Uncharacterized protein</fullName>
    </submittedName>
</protein>
<proteinExistence type="predicted"/>
<dbReference type="SUPFAM" id="SSF102405">
    <property type="entry name" value="MCP/YpsA-like"/>
    <property type="match status" value="1"/>
</dbReference>
<accession>A0AAP0PBN3</accession>
<reference evidence="1 2" key="1">
    <citation type="submission" date="2024-01" db="EMBL/GenBank/DDBJ databases">
        <title>Genome assemblies of Stephania.</title>
        <authorList>
            <person name="Yang L."/>
        </authorList>
    </citation>
    <scope>NUCLEOTIDE SEQUENCE [LARGE SCALE GENOMIC DNA]</scope>
    <source>
        <strain evidence="1">QJT</strain>
        <tissue evidence="1">Leaf</tissue>
    </source>
</reference>